<dbReference type="AlphaFoldDB" id="A0A699IGG5"/>
<organism evidence="1">
    <name type="scientific">Tanacetum cinerariifolium</name>
    <name type="common">Dalmatian daisy</name>
    <name type="synonym">Chrysanthemum cinerariifolium</name>
    <dbReference type="NCBI Taxonomy" id="118510"/>
    <lineage>
        <taxon>Eukaryota</taxon>
        <taxon>Viridiplantae</taxon>
        <taxon>Streptophyta</taxon>
        <taxon>Embryophyta</taxon>
        <taxon>Tracheophyta</taxon>
        <taxon>Spermatophyta</taxon>
        <taxon>Magnoliopsida</taxon>
        <taxon>eudicotyledons</taxon>
        <taxon>Gunneridae</taxon>
        <taxon>Pentapetalae</taxon>
        <taxon>asterids</taxon>
        <taxon>campanulids</taxon>
        <taxon>Asterales</taxon>
        <taxon>Asteraceae</taxon>
        <taxon>Asteroideae</taxon>
        <taxon>Anthemideae</taxon>
        <taxon>Anthemidinae</taxon>
        <taxon>Tanacetum</taxon>
    </lineage>
</organism>
<protein>
    <submittedName>
        <fullName evidence="1">Uncharacterized protein</fullName>
    </submittedName>
</protein>
<accession>A0A699IGG5</accession>
<gene>
    <name evidence="1" type="ORF">Tci_531050</name>
</gene>
<name>A0A699IGG5_TANCI</name>
<dbReference type="EMBL" id="BKCJ010297739">
    <property type="protein sequence ID" value="GEZ59077.1"/>
    <property type="molecule type" value="Genomic_DNA"/>
</dbReference>
<sequence length="239" mass="26089">MTGNKAYLTDYQEINDEGFVAFGSTRGKITGKDPLGKFEGKADKGFWLGTMSLVKLSGYLILKPEKLKRICMLGNQTNKNAGLQDTNGNAGTQDNVDAGKEVSNQHYIVLPLWSSISSTYKSSDDKAEDNKPKDDTSSKTVVELVNKEDQAYRDTLNRIMSQEKEVSDATDSLSKDFKQGFMDQRGATKAGSTNSFNTVSNLVNAASTLGTFTTGGPLYPHPNAFIIDDTILQVEQDDS</sequence>
<reference evidence="1" key="1">
    <citation type="journal article" date="2019" name="Sci. Rep.">
        <title>Draft genome of Tanacetum cinerariifolium, the natural source of mosquito coil.</title>
        <authorList>
            <person name="Yamashiro T."/>
            <person name="Shiraishi A."/>
            <person name="Satake H."/>
            <person name="Nakayama K."/>
        </authorList>
    </citation>
    <scope>NUCLEOTIDE SEQUENCE</scope>
</reference>
<evidence type="ECO:0000313" key="1">
    <source>
        <dbReference type="EMBL" id="GEZ59077.1"/>
    </source>
</evidence>
<proteinExistence type="predicted"/>
<comment type="caution">
    <text evidence="1">The sequence shown here is derived from an EMBL/GenBank/DDBJ whole genome shotgun (WGS) entry which is preliminary data.</text>
</comment>